<name>A0A1D9MD66_9RHOB</name>
<keyword evidence="3" id="KW-1185">Reference proteome</keyword>
<dbReference type="KEGG" id="rhp:LPB142_11195"/>
<dbReference type="AlphaFoldDB" id="A0A1D9MD66"/>
<gene>
    <name evidence="2" type="ORF">LPB142_11195</name>
</gene>
<dbReference type="Pfam" id="PF13403">
    <property type="entry name" value="Hint_2"/>
    <property type="match status" value="1"/>
</dbReference>
<organism evidence="2 3">
    <name type="scientific">Rhodobacter xanthinilyticus</name>
    <dbReference type="NCBI Taxonomy" id="1850250"/>
    <lineage>
        <taxon>Bacteria</taxon>
        <taxon>Pseudomonadati</taxon>
        <taxon>Pseudomonadota</taxon>
        <taxon>Alphaproteobacteria</taxon>
        <taxon>Rhodobacterales</taxon>
        <taxon>Rhodobacter group</taxon>
        <taxon>Rhodobacter</taxon>
    </lineage>
</organism>
<reference evidence="2 3" key="1">
    <citation type="submission" date="2016-10" db="EMBL/GenBank/DDBJ databases">
        <title>Rhodobacter sp. LPB0142, isolated from sea water.</title>
        <authorList>
            <person name="Kim E."/>
            <person name="Yi H."/>
        </authorList>
    </citation>
    <scope>NUCLEOTIDE SEQUENCE [LARGE SCALE GENOMIC DNA]</scope>
    <source>
        <strain evidence="2 3">LPB0142</strain>
    </source>
</reference>
<evidence type="ECO:0000313" key="2">
    <source>
        <dbReference type="EMBL" id="AOZ69815.1"/>
    </source>
</evidence>
<dbReference type="Proteomes" id="UP000176562">
    <property type="component" value="Chromosome"/>
</dbReference>
<sequence length="371" mass="40562">MSLTIYALDYQFAAATDGNVNSGAGTSTFDYPPNSTKNLVISSQDGDPSPYTFDVGDTYTVSFTGNGGTTIENATVIRTDPISINDDQGWAVVFEGLDSKGDLTQVIWTPEFDLENWYWTNYGPSNPPGFYTTDASATNYAVPCFTAETPIETERGPRPAGEIGVGDLVHTLDRGPQPVLWAARHEMRGQRAGAPVWFERGAIGNDTPIELSQHHRVLLRGAALIEPYGDNEALAPALSFLNGATIRLRPRARVTYVHLMCAHHEVIRAGGAFVESLFAGPEAMALFARLGDAPPLDLARRQIRPARPLLTRRQGEEMRAAILRETRVKRAMFGRRLPLRNAPKFTLRRAPGPGLPAFARLVETETAPQEG</sequence>
<evidence type="ECO:0000313" key="3">
    <source>
        <dbReference type="Proteomes" id="UP000176562"/>
    </source>
</evidence>
<accession>A0A1D9MD66</accession>
<proteinExistence type="predicted"/>
<dbReference type="EMBL" id="CP017781">
    <property type="protein sequence ID" value="AOZ69815.1"/>
    <property type="molecule type" value="Genomic_DNA"/>
</dbReference>
<dbReference type="RefSeq" id="WP_071166423.1">
    <property type="nucleotide sequence ID" value="NZ_CP017781.1"/>
</dbReference>
<dbReference type="InterPro" id="IPR028992">
    <property type="entry name" value="Hedgehog/Intein_dom"/>
</dbReference>
<protein>
    <recommendedName>
        <fullName evidence="1">Hedgehog/Intein (Hint) domain-containing protein</fullName>
    </recommendedName>
</protein>
<dbReference type="SUPFAM" id="SSF51294">
    <property type="entry name" value="Hedgehog/intein (Hint) domain"/>
    <property type="match status" value="1"/>
</dbReference>
<dbReference type="InterPro" id="IPR036844">
    <property type="entry name" value="Hint_dom_sf"/>
</dbReference>
<feature type="domain" description="Hedgehog/Intein (Hint)" evidence="1">
    <location>
        <begin position="143"/>
        <end position="280"/>
    </location>
</feature>
<dbReference type="STRING" id="1850250.LPB142_11195"/>
<evidence type="ECO:0000259" key="1">
    <source>
        <dbReference type="Pfam" id="PF13403"/>
    </source>
</evidence>